<dbReference type="InterPro" id="IPR043502">
    <property type="entry name" value="DNA/RNA_pol_sf"/>
</dbReference>
<evidence type="ECO:0000259" key="2">
    <source>
        <dbReference type="Pfam" id="PF17919"/>
    </source>
</evidence>
<feature type="domain" description="Reverse transcriptase/retrotransposon-derived protein RNase H-like" evidence="2">
    <location>
        <begin position="2"/>
        <end position="84"/>
    </location>
</feature>
<dbReference type="Pfam" id="PF17919">
    <property type="entry name" value="RT_RNaseH_2"/>
    <property type="match status" value="1"/>
</dbReference>
<name>A0AAD7R4W5_9TELE</name>
<reference evidence="3" key="1">
    <citation type="journal article" date="2023" name="Science">
        <title>Genome structures resolve the early diversification of teleost fishes.</title>
        <authorList>
            <person name="Parey E."/>
            <person name="Louis A."/>
            <person name="Montfort J."/>
            <person name="Bouchez O."/>
            <person name="Roques C."/>
            <person name="Iampietro C."/>
            <person name="Lluch J."/>
            <person name="Castinel A."/>
            <person name="Donnadieu C."/>
            <person name="Desvignes T."/>
            <person name="Floi Bucao C."/>
            <person name="Jouanno E."/>
            <person name="Wen M."/>
            <person name="Mejri S."/>
            <person name="Dirks R."/>
            <person name="Jansen H."/>
            <person name="Henkel C."/>
            <person name="Chen W.J."/>
            <person name="Zahm M."/>
            <person name="Cabau C."/>
            <person name="Klopp C."/>
            <person name="Thompson A.W."/>
            <person name="Robinson-Rechavi M."/>
            <person name="Braasch I."/>
            <person name="Lecointre G."/>
            <person name="Bobe J."/>
            <person name="Postlethwait J.H."/>
            <person name="Berthelot C."/>
            <person name="Roest Crollius H."/>
            <person name="Guiguen Y."/>
        </authorList>
    </citation>
    <scope>NUCLEOTIDE SEQUENCE</scope>
    <source>
        <strain evidence="3">NC1722</strain>
    </source>
</reference>
<comment type="caution">
    <text evidence="3">The sequence shown here is derived from an EMBL/GenBank/DDBJ whole genome shotgun (WGS) entry which is preliminary data.</text>
</comment>
<evidence type="ECO:0000313" key="3">
    <source>
        <dbReference type="EMBL" id="KAJ8362543.1"/>
    </source>
</evidence>
<protein>
    <recommendedName>
        <fullName evidence="2">Reverse transcriptase/retrotransposon-derived protein RNase H-like domain-containing protein</fullName>
    </recommendedName>
</protein>
<dbReference type="EMBL" id="JAINUG010000642">
    <property type="protein sequence ID" value="KAJ8362543.1"/>
    <property type="molecule type" value="Genomic_DNA"/>
</dbReference>
<dbReference type="Proteomes" id="UP001221898">
    <property type="component" value="Unassembled WGS sequence"/>
</dbReference>
<evidence type="ECO:0000313" key="4">
    <source>
        <dbReference type="Proteomes" id="UP001221898"/>
    </source>
</evidence>
<organism evidence="3 4">
    <name type="scientific">Aldrovandia affinis</name>
    <dbReference type="NCBI Taxonomy" id="143900"/>
    <lineage>
        <taxon>Eukaryota</taxon>
        <taxon>Metazoa</taxon>
        <taxon>Chordata</taxon>
        <taxon>Craniata</taxon>
        <taxon>Vertebrata</taxon>
        <taxon>Euteleostomi</taxon>
        <taxon>Actinopterygii</taxon>
        <taxon>Neopterygii</taxon>
        <taxon>Teleostei</taxon>
        <taxon>Notacanthiformes</taxon>
        <taxon>Halosauridae</taxon>
        <taxon>Aldrovandia</taxon>
    </lineage>
</organism>
<dbReference type="FunFam" id="3.10.20.370:FF:000001">
    <property type="entry name" value="Retrovirus-related Pol polyprotein from transposon 17.6-like protein"/>
    <property type="match status" value="1"/>
</dbReference>
<dbReference type="InterPro" id="IPR041577">
    <property type="entry name" value="RT_RNaseH_2"/>
</dbReference>
<accession>A0AAD7R4W5</accession>
<keyword evidence="1" id="KW-0511">Multifunctional enzyme</keyword>
<dbReference type="SUPFAM" id="SSF56672">
    <property type="entry name" value="DNA/RNA polymerases"/>
    <property type="match status" value="1"/>
</dbReference>
<evidence type="ECO:0000256" key="1">
    <source>
        <dbReference type="ARBA" id="ARBA00023268"/>
    </source>
</evidence>
<dbReference type="AlphaFoldDB" id="A0AAD7R4W5"/>
<keyword evidence="4" id="KW-1185">Reference proteome</keyword>
<dbReference type="InterPro" id="IPR050951">
    <property type="entry name" value="Retrovirus_Pol_polyprotein"/>
</dbReference>
<dbReference type="CDD" id="cd09274">
    <property type="entry name" value="RNase_HI_RT_Ty3"/>
    <property type="match status" value="1"/>
</dbReference>
<sequence>MLSSAPALAYYDVGRPTIVSADASSYGLGAALLQVQGDKVQPVVFCSRTLTDAEWRYSQIEKELFAAVWTCERFPHYLQGMNEFCLQKDHKVLVPLINACDLDKAPLRCQCLLMRLMPFNARAGHVPSKQLVGADTLS</sequence>
<dbReference type="GO" id="GO:0003824">
    <property type="term" value="F:catalytic activity"/>
    <property type="evidence" value="ECO:0007669"/>
    <property type="project" value="UniProtKB-KW"/>
</dbReference>
<proteinExistence type="predicted"/>
<dbReference type="PANTHER" id="PTHR37984">
    <property type="entry name" value="PROTEIN CBG26694"/>
    <property type="match status" value="1"/>
</dbReference>
<dbReference type="PANTHER" id="PTHR37984:SF5">
    <property type="entry name" value="PROTEIN NYNRIN-LIKE"/>
    <property type="match status" value="1"/>
</dbReference>
<gene>
    <name evidence="3" type="ORF">AAFF_G00369680</name>
</gene>
<dbReference type="Gene3D" id="3.10.20.370">
    <property type="match status" value="1"/>
</dbReference>